<dbReference type="Proteomes" id="UP001448498">
    <property type="component" value="Chromosome 3"/>
</dbReference>
<name>A0A9Q9SNL3_9BURK</name>
<evidence type="ECO:0000313" key="1">
    <source>
        <dbReference type="EMBL" id="VWC19918.1"/>
    </source>
</evidence>
<dbReference type="EMBL" id="CABVPX010000030">
    <property type="protein sequence ID" value="VWC19918.1"/>
    <property type="molecule type" value="Genomic_DNA"/>
</dbReference>
<dbReference type="Proteomes" id="UP000494172">
    <property type="component" value="Unassembled WGS sequence"/>
</dbReference>
<dbReference type="AlphaFoldDB" id="A0A9Q9SNL3"/>
<dbReference type="RefSeq" id="WP_174993994.1">
    <property type="nucleotide sequence ID" value="NZ_CABVPX010000030.1"/>
</dbReference>
<dbReference type="InterPro" id="IPR021747">
    <property type="entry name" value="DUF3313"/>
</dbReference>
<protein>
    <submittedName>
        <fullName evidence="2">DUF3313 domain-containing protein</fullName>
    </submittedName>
</protein>
<evidence type="ECO:0000313" key="4">
    <source>
        <dbReference type="Proteomes" id="UP001448498"/>
    </source>
</evidence>
<evidence type="ECO:0000313" key="2">
    <source>
        <dbReference type="EMBL" id="XAE51674.1"/>
    </source>
</evidence>
<keyword evidence="4" id="KW-1185">Reference proteome</keyword>
<reference evidence="1 3" key="1">
    <citation type="submission" date="2019-09" db="EMBL/GenBank/DDBJ databases">
        <authorList>
            <person name="Depoorter E."/>
        </authorList>
    </citation>
    <scope>NUCLEOTIDE SEQUENCE [LARGE SCALE GENOMIC DNA]</scope>
    <source>
        <strain evidence="1">LMG 24066</strain>
    </source>
</reference>
<evidence type="ECO:0000313" key="3">
    <source>
        <dbReference type="Proteomes" id="UP000494172"/>
    </source>
</evidence>
<dbReference type="Pfam" id="PF11769">
    <property type="entry name" value="DUF3313"/>
    <property type="match status" value="1"/>
</dbReference>
<proteinExistence type="predicted"/>
<sequence>MQTMTPDVVHASARPPGSFFLLINETKYSVYYWIHALAGLLKRCSRLLPIVCVLLLGACATPPEVVKSGEAVSYRGLVKSGEHGMAVPPRPADLGRYERVVVESVQATPSVSADVSPDEVQAVRDVLQHSLEAELHKRFAAPASGDAGPSLTVRVRITRVADASPLLNIVTTSLILWPVSTGGLSIEVEALDGRTRRQEALLLLADDGGARDLMGSFQRTGHARALAQRFAAEAADFLAQFGRAPAP</sequence>
<reference evidence="2 4" key="2">
    <citation type="submission" date="2022-10" db="EMBL/GenBank/DDBJ databases">
        <title>Genomic of Burkholderia cepacia PN-1.</title>
        <authorList>
            <person name="Yang Y."/>
            <person name="Guan H."/>
            <person name="Huang J."/>
        </authorList>
    </citation>
    <scope>NUCLEOTIDE SEQUENCE [LARGE SCALE GENOMIC DNA]</scope>
    <source>
        <strain evidence="2 4">PN-1</strain>
    </source>
</reference>
<accession>A0A9Q9SNL3</accession>
<gene>
    <name evidence="1" type="ORF">BAR24066_05749</name>
    <name evidence="2" type="ORF">OHZ10_19185</name>
</gene>
<organism evidence="1 3">
    <name type="scientific">Burkholderia arboris</name>
    <dbReference type="NCBI Taxonomy" id="488730"/>
    <lineage>
        <taxon>Bacteria</taxon>
        <taxon>Pseudomonadati</taxon>
        <taxon>Pseudomonadota</taxon>
        <taxon>Betaproteobacteria</taxon>
        <taxon>Burkholderiales</taxon>
        <taxon>Burkholderiaceae</taxon>
        <taxon>Burkholderia</taxon>
        <taxon>Burkholderia cepacia complex</taxon>
    </lineage>
</organism>
<dbReference type="EMBL" id="CP109822">
    <property type="protein sequence ID" value="XAE51674.1"/>
    <property type="molecule type" value="Genomic_DNA"/>
</dbReference>